<feature type="transmembrane region" description="Helical" evidence="9">
    <location>
        <begin position="144"/>
        <end position="169"/>
    </location>
</feature>
<comment type="similarity">
    <text evidence="8">Belongs to the binding-protein-dependent transport system permease family. LivHM subfamily.</text>
</comment>
<feature type="transmembrane region" description="Helical" evidence="9">
    <location>
        <begin position="106"/>
        <end position="124"/>
    </location>
</feature>
<feature type="transmembrane region" description="Helical" evidence="9">
    <location>
        <begin position="198"/>
        <end position="223"/>
    </location>
</feature>
<sequence>MLDNLQILIAAPALAADLLIQGVFIGAIFALVAYGLALVWGVMNVKNLCQGDYVIVGGYIAYLMAQSGINPILALPIAFVLMFMFGWVVYLAVIRRVVDRDMFTSLLATFGLALLIAQVLNLIFGPEVRTAEAGFGTFFMADGLIAIQWVRLISLGLAGALALGIVLFMRHSRMGRAIRATAQDPRAARVLGVNTDQVYAFTYALNAAICGAAGVLVSLIWVIQPYFGIVYSIRAFVIVTAAGLGNLPGVILAGFGLGVAENMSAFLLGAEFAVAAVVSMLLIVLIYRQIQLYRVRQVVR</sequence>
<dbReference type="Pfam" id="PF02653">
    <property type="entry name" value="BPD_transp_2"/>
    <property type="match status" value="1"/>
</dbReference>
<accession>A0A919CRY7</accession>
<evidence type="ECO:0000256" key="9">
    <source>
        <dbReference type="SAM" id="Phobius"/>
    </source>
</evidence>
<comment type="caution">
    <text evidence="10">The sequence shown here is derived from an EMBL/GenBank/DDBJ whole genome shotgun (WGS) entry which is preliminary data.</text>
</comment>
<dbReference type="PANTHER" id="PTHR11795:SF445">
    <property type="entry name" value="AMINO ACID ABC TRANSPORTER PERMEASE PROTEIN"/>
    <property type="match status" value="1"/>
</dbReference>
<dbReference type="EMBL" id="BMZS01000011">
    <property type="protein sequence ID" value="GHD60055.1"/>
    <property type="molecule type" value="Genomic_DNA"/>
</dbReference>
<keyword evidence="3" id="KW-1003">Cell membrane</keyword>
<dbReference type="GO" id="GO:0005886">
    <property type="term" value="C:plasma membrane"/>
    <property type="evidence" value="ECO:0007669"/>
    <property type="project" value="UniProtKB-SubCell"/>
</dbReference>
<dbReference type="InterPro" id="IPR001851">
    <property type="entry name" value="ABC_transp_permease"/>
</dbReference>
<evidence type="ECO:0000256" key="1">
    <source>
        <dbReference type="ARBA" id="ARBA00004651"/>
    </source>
</evidence>
<proteinExistence type="inferred from homology"/>
<dbReference type="RefSeq" id="WP_189993999.1">
    <property type="nucleotide sequence ID" value="NZ_BMZS01000011.1"/>
</dbReference>
<evidence type="ECO:0000256" key="5">
    <source>
        <dbReference type="ARBA" id="ARBA00022970"/>
    </source>
</evidence>
<feature type="transmembrane region" description="Helical" evidence="9">
    <location>
        <begin position="53"/>
        <end position="69"/>
    </location>
</feature>
<evidence type="ECO:0000313" key="11">
    <source>
        <dbReference type="Proteomes" id="UP000630353"/>
    </source>
</evidence>
<comment type="subcellular location">
    <subcellularLocation>
        <location evidence="1">Cell membrane</location>
        <topology evidence="1">Multi-pass membrane protein</topology>
    </subcellularLocation>
</comment>
<evidence type="ECO:0000313" key="10">
    <source>
        <dbReference type="EMBL" id="GHD60055.1"/>
    </source>
</evidence>
<organism evidence="10 11">
    <name type="scientific">Thalassobaculum fulvum</name>
    <dbReference type="NCBI Taxonomy" id="1633335"/>
    <lineage>
        <taxon>Bacteria</taxon>
        <taxon>Pseudomonadati</taxon>
        <taxon>Pseudomonadota</taxon>
        <taxon>Alphaproteobacteria</taxon>
        <taxon>Rhodospirillales</taxon>
        <taxon>Thalassobaculaceae</taxon>
        <taxon>Thalassobaculum</taxon>
    </lineage>
</organism>
<evidence type="ECO:0000256" key="3">
    <source>
        <dbReference type="ARBA" id="ARBA00022475"/>
    </source>
</evidence>
<feature type="transmembrane region" description="Helical" evidence="9">
    <location>
        <begin position="20"/>
        <end position="41"/>
    </location>
</feature>
<keyword evidence="7 9" id="KW-0472">Membrane</keyword>
<keyword evidence="5" id="KW-0029">Amino-acid transport</keyword>
<keyword evidence="4 9" id="KW-0812">Transmembrane</keyword>
<keyword evidence="6 9" id="KW-1133">Transmembrane helix</keyword>
<feature type="transmembrane region" description="Helical" evidence="9">
    <location>
        <begin position="75"/>
        <end position="94"/>
    </location>
</feature>
<protein>
    <submittedName>
        <fullName evidence="10">Branched-chain amino acid ABC transporter permease</fullName>
    </submittedName>
</protein>
<dbReference type="CDD" id="cd06582">
    <property type="entry name" value="TM_PBP1_LivH_like"/>
    <property type="match status" value="1"/>
</dbReference>
<dbReference type="InterPro" id="IPR052157">
    <property type="entry name" value="BCAA_transport_permease"/>
</dbReference>
<evidence type="ECO:0000256" key="6">
    <source>
        <dbReference type="ARBA" id="ARBA00022989"/>
    </source>
</evidence>
<evidence type="ECO:0000256" key="8">
    <source>
        <dbReference type="ARBA" id="ARBA00037998"/>
    </source>
</evidence>
<dbReference type="PANTHER" id="PTHR11795">
    <property type="entry name" value="BRANCHED-CHAIN AMINO ACID TRANSPORT SYSTEM PERMEASE PROTEIN LIVH"/>
    <property type="match status" value="1"/>
</dbReference>
<dbReference type="AlphaFoldDB" id="A0A919CRY7"/>
<gene>
    <name evidence="10" type="ORF">GCM10017083_45650</name>
</gene>
<reference evidence="10" key="2">
    <citation type="submission" date="2020-09" db="EMBL/GenBank/DDBJ databases">
        <authorList>
            <person name="Sun Q."/>
            <person name="Kim S."/>
        </authorList>
    </citation>
    <scope>NUCLEOTIDE SEQUENCE</scope>
    <source>
        <strain evidence="10">KCTC 42651</strain>
    </source>
</reference>
<dbReference type="GO" id="GO:0006865">
    <property type="term" value="P:amino acid transport"/>
    <property type="evidence" value="ECO:0007669"/>
    <property type="project" value="UniProtKB-KW"/>
</dbReference>
<dbReference type="GO" id="GO:0022857">
    <property type="term" value="F:transmembrane transporter activity"/>
    <property type="evidence" value="ECO:0007669"/>
    <property type="project" value="InterPro"/>
</dbReference>
<keyword evidence="2" id="KW-0813">Transport</keyword>
<dbReference type="Proteomes" id="UP000630353">
    <property type="component" value="Unassembled WGS sequence"/>
</dbReference>
<feature type="transmembrane region" description="Helical" evidence="9">
    <location>
        <begin position="229"/>
        <end position="253"/>
    </location>
</feature>
<evidence type="ECO:0000256" key="2">
    <source>
        <dbReference type="ARBA" id="ARBA00022448"/>
    </source>
</evidence>
<feature type="transmembrane region" description="Helical" evidence="9">
    <location>
        <begin position="265"/>
        <end position="287"/>
    </location>
</feature>
<name>A0A919CRY7_9PROT</name>
<evidence type="ECO:0000256" key="7">
    <source>
        <dbReference type="ARBA" id="ARBA00023136"/>
    </source>
</evidence>
<keyword evidence="11" id="KW-1185">Reference proteome</keyword>
<evidence type="ECO:0000256" key="4">
    <source>
        <dbReference type="ARBA" id="ARBA00022692"/>
    </source>
</evidence>
<reference evidence="10" key="1">
    <citation type="journal article" date="2014" name="Int. J. Syst. Evol. Microbiol.">
        <title>Complete genome sequence of Corynebacterium casei LMG S-19264T (=DSM 44701T), isolated from a smear-ripened cheese.</title>
        <authorList>
            <consortium name="US DOE Joint Genome Institute (JGI-PGF)"/>
            <person name="Walter F."/>
            <person name="Albersmeier A."/>
            <person name="Kalinowski J."/>
            <person name="Ruckert C."/>
        </authorList>
    </citation>
    <scope>NUCLEOTIDE SEQUENCE</scope>
    <source>
        <strain evidence="10">KCTC 42651</strain>
    </source>
</reference>